<dbReference type="InterPro" id="IPR041657">
    <property type="entry name" value="HTH_17"/>
</dbReference>
<proteinExistence type="predicted"/>
<keyword evidence="3" id="KW-1185">Reference proteome</keyword>
<sequence length="133" mass="15575">MDEKITGTPMIEHDVGVPQLLSRARLIRRWRHGSDSFFWRAEADGLLVPIRKRRKVRYRWLDVFRFEGGLPPAGGEEAYRADLMTPEEVAFHAELSRDTILAEARRGSLPARRVGMQYRFVPDEVARWIAQWR</sequence>
<dbReference type="InterPro" id="IPR010093">
    <property type="entry name" value="SinI_DNA-bd"/>
</dbReference>
<dbReference type="Proteomes" id="UP000675940">
    <property type="component" value="Unassembled WGS sequence"/>
</dbReference>
<name>A0A940MX67_9RHOB</name>
<protein>
    <submittedName>
        <fullName evidence="2">Helix-turn-helix domain-containing protein</fullName>
    </submittedName>
</protein>
<organism evidence="2 3">
    <name type="scientific">Sagittula salina</name>
    <dbReference type="NCBI Taxonomy" id="2820268"/>
    <lineage>
        <taxon>Bacteria</taxon>
        <taxon>Pseudomonadati</taxon>
        <taxon>Pseudomonadota</taxon>
        <taxon>Alphaproteobacteria</taxon>
        <taxon>Rhodobacterales</taxon>
        <taxon>Roseobacteraceae</taxon>
        <taxon>Sagittula</taxon>
    </lineage>
</organism>
<dbReference type="RefSeq" id="WP_209362935.1">
    <property type="nucleotide sequence ID" value="NZ_JAGISH010000013.1"/>
</dbReference>
<feature type="domain" description="Helix-turn-helix" evidence="1">
    <location>
        <begin position="83"/>
        <end position="132"/>
    </location>
</feature>
<dbReference type="GO" id="GO:0003677">
    <property type="term" value="F:DNA binding"/>
    <property type="evidence" value="ECO:0007669"/>
    <property type="project" value="InterPro"/>
</dbReference>
<dbReference type="Pfam" id="PF12728">
    <property type="entry name" value="HTH_17"/>
    <property type="match status" value="1"/>
</dbReference>
<dbReference type="AlphaFoldDB" id="A0A940MX67"/>
<gene>
    <name evidence="2" type="ORF">J5474_18745</name>
</gene>
<evidence type="ECO:0000259" key="1">
    <source>
        <dbReference type="Pfam" id="PF12728"/>
    </source>
</evidence>
<reference evidence="2" key="1">
    <citation type="submission" date="2021-03" db="EMBL/GenBank/DDBJ databases">
        <title>Sagittula salina sp. nov. strain M10.9X isolated from the marine waste.</title>
        <authorList>
            <person name="Satari L."/>
            <person name="Molina-Menor E."/>
            <person name="Vidal-Verdu A."/>
            <person name="Pascual J."/>
            <person name="Pereto J."/>
            <person name="Porcar M."/>
        </authorList>
    </citation>
    <scope>NUCLEOTIDE SEQUENCE</scope>
    <source>
        <strain evidence="2">M10.9X</strain>
    </source>
</reference>
<dbReference type="EMBL" id="JAGISH010000013">
    <property type="protein sequence ID" value="MBP0484514.1"/>
    <property type="molecule type" value="Genomic_DNA"/>
</dbReference>
<accession>A0A940MX67</accession>
<evidence type="ECO:0000313" key="3">
    <source>
        <dbReference type="Proteomes" id="UP000675940"/>
    </source>
</evidence>
<evidence type="ECO:0000313" key="2">
    <source>
        <dbReference type="EMBL" id="MBP0484514.1"/>
    </source>
</evidence>
<dbReference type="NCBIfam" id="TIGR01764">
    <property type="entry name" value="excise"/>
    <property type="match status" value="1"/>
</dbReference>
<comment type="caution">
    <text evidence="2">The sequence shown here is derived from an EMBL/GenBank/DDBJ whole genome shotgun (WGS) entry which is preliminary data.</text>
</comment>